<dbReference type="Pfam" id="PF02613">
    <property type="entry name" value="Nitrate_red_del"/>
    <property type="match status" value="1"/>
</dbReference>
<dbReference type="PANTHER" id="PTHR34227:SF1">
    <property type="entry name" value="DIMETHYL SULFOXIDE REDUCTASE CHAPERONE-RELATED"/>
    <property type="match status" value="1"/>
</dbReference>
<evidence type="ECO:0000256" key="1">
    <source>
        <dbReference type="ARBA" id="ARBA00023186"/>
    </source>
</evidence>
<evidence type="ECO:0000313" key="3">
    <source>
        <dbReference type="Proteomes" id="UP000626026"/>
    </source>
</evidence>
<organism evidence="2 3">
    <name type="scientific">Teichococcus aerophilus</name>
    <dbReference type="NCBI Taxonomy" id="1224513"/>
    <lineage>
        <taxon>Bacteria</taxon>
        <taxon>Pseudomonadati</taxon>
        <taxon>Pseudomonadota</taxon>
        <taxon>Alphaproteobacteria</taxon>
        <taxon>Acetobacterales</taxon>
        <taxon>Roseomonadaceae</taxon>
        <taxon>Roseomonas</taxon>
    </lineage>
</organism>
<comment type="caution">
    <text evidence="2">The sequence shown here is derived from an EMBL/GenBank/DDBJ whole genome shotgun (WGS) entry which is preliminary data.</text>
</comment>
<evidence type="ECO:0000313" key="2">
    <source>
        <dbReference type="EMBL" id="MBC9209908.1"/>
    </source>
</evidence>
<name>A0ABR7RU68_9PROT</name>
<dbReference type="Proteomes" id="UP000626026">
    <property type="component" value="Unassembled WGS sequence"/>
</dbReference>
<gene>
    <name evidence="2" type="ORF">IBL26_23935</name>
</gene>
<dbReference type="PANTHER" id="PTHR34227">
    <property type="entry name" value="CHAPERONE PROTEIN YCDY"/>
    <property type="match status" value="1"/>
</dbReference>
<protein>
    <submittedName>
        <fullName evidence="2">Molecular chaperone TorD family protein</fullName>
    </submittedName>
</protein>
<accession>A0ABR7RU68</accession>
<keyword evidence="1" id="KW-0143">Chaperone</keyword>
<feature type="non-terminal residue" evidence="2">
    <location>
        <position position="1"/>
    </location>
</feature>
<reference evidence="2 3" key="1">
    <citation type="journal article" date="2013" name="Int. J. Syst. Evol. Microbiol.">
        <title>Roseomonas aerophila sp. nov., isolated from air.</title>
        <authorList>
            <person name="Kim S.J."/>
            <person name="Weon H.Y."/>
            <person name="Ahn J.H."/>
            <person name="Hong S.B."/>
            <person name="Seok S.J."/>
            <person name="Whang K.S."/>
            <person name="Kwon S.W."/>
        </authorList>
    </citation>
    <scope>NUCLEOTIDE SEQUENCE [LARGE SCALE GENOMIC DNA]</scope>
    <source>
        <strain evidence="2 3">NBRC 108923</strain>
    </source>
</reference>
<dbReference type="EMBL" id="JACTVA010000081">
    <property type="protein sequence ID" value="MBC9209908.1"/>
    <property type="molecule type" value="Genomic_DNA"/>
</dbReference>
<dbReference type="InterPro" id="IPR036411">
    <property type="entry name" value="TorD-like_sf"/>
</dbReference>
<dbReference type="SUPFAM" id="SSF89155">
    <property type="entry name" value="TorD-like"/>
    <property type="match status" value="1"/>
</dbReference>
<dbReference type="InterPro" id="IPR020945">
    <property type="entry name" value="DMSO/NO3_reduct_chaperone"/>
</dbReference>
<keyword evidence="3" id="KW-1185">Reference proteome</keyword>
<dbReference type="InterPro" id="IPR050289">
    <property type="entry name" value="TorD/DmsD_chaperones"/>
</dbReference>
<dbReference type="RefSeq" id="WP_187787031.1">
    <property type="nucleotide sequence ID" value="NZ_JACTVA010000081.1"/>
</dbReference>
<sequence>QPATPLGVACAGLAEAARLAEPAALAREYHDLFIGVGRGELLPFASYYLTGFLHERPLALLRDDLRRLGIERGNGVAEPEDHLGFLCEAMAGLLAGDFPATAEAVGAFYERHLRPWAGRAFADLEKAEAARFYRAVGALGVAVIDIETAAAGLPA</sequence>
<dbReference type="Gene3D" id="1.10.3480.10">
    <property type="entry name" value="TorD-like"/>
    <property type="match status" value="1"/>
</dbReference>
<proteinExistence type="predicted"/>